<sequence>MQHIYRFEQSEELIRLPPILKKRENPLSIDSLLNREPILLPPLHQHTPCRPRPLFTVNHHRIVTSLSKGKRKRILPYQYNRLVQVFDQTDTPSSEKRGQLAEELDMTKREVQVWFQNRRAKIKMQQKHYDTTQHYRHNSFHHASQQNLANIHPNPAIHVLTPVVTIANQENYKS</sequence>
<feature type="DNA-binding region" description="Homeobox" evidence="5">
    <location>
        <begin position="67"/>
        <end position="126"/>
    </location>
</feature>
<proteinExistence type="predicted"/>
<dbReference type="InterPro" id="IPR009057">
    <property type="entry name" value="Homeodomain-like_sf"/>
</dbReference>
<evidence type="ECO:0000256" key="3">
    <source>
        <dbReference type="ARBA" id="ARBA00023155"/>
    </source>
</evidence>
<dbReference type="PROSITE" id="PS00027">
    <property type="entry name" value="HOMEOBOX_1"/>
    <property type="match status" value="1"/>
</dbReference>
<dbReference type="EMBL" id="LUGH01000349">
    <property type="protein sequence ID" value="OBZ85884.1"/>
    <property type="molecule type" value="Genomic_DNA"/>
</dbReference>
<dbReference type="InterPro" id="IPR001356">
    <property type="entry name" value="HD"/>
</dbReference>
<evidence type="ECO:0000313" key="9">
    <source>
        <dbReference type="Proteomes" id="UP000093000"/>
    </source>
</evidence>
<keyword evidence="4 5" id="KW-0539">Nucleus</keyword>
<dbReference type="GO" id="GO:0030154">
    <property type="term" value="P:cell differentiation"/>
    <property type="evidence" value="ECO:0007669"/>
    <property type="project" value="TreeGrafter"/>
</dbReference>
<protein>
    <submittedName>
        <fullName evidence="8">Homeobox protein 10</fullName>
    </submittedName>
</protein>
<dbReference type="Pfam" id="PF00046">
    <property type="entry name" value="Homeodomain"/>
    <property type="match status" value="1"/>
</dbReference>
<reference evidence="8 9" key="1">
    <citation type="submission" date="2016-03" db="EMBL/GenBank/DDBJ databases">
        <title>Choanephora cucurbitarum.</title>
        <authorList>
            <person name="Min B."/>
            <person name="Park H."/>
            <person name="Park J.-H."/>
            <person name="Shin H.-D."/>
            <person name="Choi I.-G."/>
        </authorList>
    </citation>
    <scope>NUCLEOTIDE SEQUENCE [LARGE SCALE GENOMIC DNA]</scope>
    <source>
        <strain evidence="8 9">KUS-F28377</strain>
    </source>
</reference>
<dbReference type="Gene3D" id="1.10.10.60">
    <property type="entry name" value="Homeodomain-like"/>
    <property type="match status" value="1"/>
</dbReference>
<evidence type="ECO:0000256" key="4">
    <source>
        <dbReference type="ARBA" id="ARBA00023242"/>
    </source>
</evidence>
<name>A0A1C7NEY1_9FUNG</name>
<evidence type="ECO:0000256" key="2">
    <source>
        <dbReference type="ARBA" id="ARBA00023125"/>
    </source>
</evidence>
<comment type="caution">
    <text evidence="8">The sequence shown here is derived from an EMBL/GenBank/DDBJ whole genome shotgun (WGS) entry which is preliminary data.</text>
</comment>
<evidence type="ECO:0000259" key="7">
    <source>
        <dbReference type="PROSITE" id="PS50071"/>
    </source>
</evidence>
<evidence type="ECO:0000256" key="1">
    <source>
        <dbReference type="ARBA" id="ARBA00004123"/>
    </source>
</evidence>
<dbReference type="STRING" id="101091.A0A1C7NEY1"/>
<feature type="domain" description="Homeobox" evidence="7">
    <location>
        <begin position="65"/>
        <end position="125"/>
    </location>
</feature>
<organism evidence="8 9">
    <name type="scientific">Choanephora cucurbitarum</name>
    <dbReference type="NCBI Taxonomy" id="101091"/>
    <lineage>
        <taxon>Eukaryota</taxon>
        <taxon>Fungi</taxon>
        <taxon>Fungi incertae sedis</taxon>
        <taxon>Mucoromycota</taxon>
        <taxon>Mucoromycotina</taxon>
        <taxon>Mucoromycetes</taxon>
        <taxon>Mucorales</taxon>
        <taxon>Mucorineae</taxon>
        <taxon>Choanephoraceae</taxon>
        <taxon>Choanephoroideae</taxon>
        <taxon>Choanephora</taxon>
    </lineage>
</organism>
<dbReference type="GO" id="GO:0000981">
    <property type="term" value="F:DNA-binding transcription factor activity, RNA polymerase II-specific"/>
    <property type="evidence" value="ECO:0007669"/>
    <property type="project" value="InterPro"/>
</dbReference>
<dbReference type="Proteomes" id="UP000093000">
    <property type="component" value="Unassembled WGS sequence"/>
</dbReference>
<dbReference type="PROSITE" id="PS50071">
    <property type="entry name" value="HOMEOBOX_2"/>
    <property type="match status" value="1"/>
</dbReference>
<accession>A0A1C7NEY1</accession>
<dbReference type="CDD" id="cd00086">
    <property type="entry name" value="homeodomain"/>
    <property type="match status" value="1"/>
</dbReference>
<comment type="subcellular location">
    <subcellularLocation>
        <location evidence="1 5 6">Nucleus</location>
    </subcellularLocation>
</comment>
<dbReference type="GO" id="GO:0005634">
    <property type="term" value="C:nucleus"/>
    <property type="evidence" value="ECO:0007669"/>
    <property type="project" value="UniProtKB-SubCell"/>
</dbReference>
<dbReference type="InterPro" id="IPR051000">
    <property type="entry name" value="Homeobox_DNA-bind_prot"/>
</dbReference>
<keyword evidence="9" id="KW-1185">Reference proteome</keyword>
<dbReference type="OrthoDB" id="6159439at2759"/>
<dbReference type="AlphaFoldDB" id="A0A1C7NEY1"/>
<evidence type="ECO:0000256" key="6">
    <source>
        <dbReference type="RuleBase" id="RU000682"/>
    </source>
</evidence>
<dbReference type="SUPFAM" id="SSF46689">
    <property type="entry name" value="Homeodomain-like"/>
    <property type="match status" value="1"/>
</dbReference>
<evidence type="ECO:0000313" key="8">
    <source>
        <dbReference type="EMBL" id="OBZ85884.1"/>
    </source>
</evidence>
<dbReference type="SMART" id="SM00389">
    <property type="entry name" value="HOX"/>
    <property type="match status" value="1"/>
</dbReference>
<dbReference type="PANTHER" id="PTHR24324:SF5">
    <property type="entry name" value="HEMATOPOIETICALLY-EXPRESSED HOMEOBOX PROTEIN HHEX"/>
    <property type="match status" value="1"/>
</dbReference>
<gene>
    <name evidence="8" type="primary">hbx10_2</name>
    <name evidence="8" type="ORF">A0J61_06072</name>
</gene>
<dbReference type="PANTHER" id="PTHR24324">
    <property type="entry name" value="HOMEOBOX PROTEIN HHEX"/>
    <property type="match status" value="1"/>
</dbReference>
<keyword evidence="3 5" id="KW-0371">Homeobox</keyword>
<dbReference type="InterPro" id="IPR017970">
    <property type="entry name" value="Homeobox_CS"/>
</dbReference>
<dbReference type="GO" id="GO:0000978">
    <property type="term" value="F:RNA polymerase II cis-regulatory region sequence-specific DNA binding"/>
    <property type="evidence" value="ECO:0007669"/>
    <property type="project" value="TreeGrafter"/>
</dbReference>
<keyword evidence="2 5" id="KW-0238">DNA-binding</keyword>
<dbReference type="InParanoid" id="A0A1C7NEY1"/>
<evidence type="ECO:0000256" key="5">
    <source>
        <dbReference type="PROSITE-ProRule" id="PRU00108"/>
    </source>
</evidence>